<evidence type="ECO:0000256" key="1">
    <source>
        <dbReference type="ARBA" id="ARBA00007409"/>
    </source>
</evidence>
<dbReference type="SUPFAM" id="SSF52833">
    <property type="entry name" value="Thioredoxin-like"/>
    <property type="match status" value="1"/>
</dbReference>
<dbReference type="InterPro" id="IPR040079">
    <property type="entry name" value="Glutathione_S-Trfase"/>
</dbReference>
<protein>
    <submittedName>
        <fullName evidence="5">Glutathione S-transferase</fullName>
    </submittedName>
</protein>
<keyword evidence="6" id="KW-1185">Reference proteome</keyword>
<dbReference type="PANTHER" id="PTHR44051">
    <property type="entry name" value="GLUTATHIONE S-TRANSFERASE-RELATED"/>
    <property type="match status" value="1"/>
</dbReference>
<dbReference type="SFLD" id="SFLDG00358">
    <property type="entry name" value="Main_(cytGST)"/>
    <property type="match status" value="1"/>
</dbReference>
<organism evidence="5 6">
    <name type="scientific">Viridothelium virens</name>
    <name type="common">Speckled blister lichen</name>
    <name type="synonym">Trypethelium virens</name>
    <dbReference type="NCBI Taxonomy" id="1048519"/>
    <lineage>
        <taxon>Eukaryota</taxon>
        <taxon>Fungi</taxon>
        <taxon>Dikarya</taxon>
        <taxon>Ascomycota</taxon>
        <taxon>Pezizomycotina</taxon>
        <taxon>Dothideomycetes</taxon>
        <taxon>Dothideomycetes incertae sedis</taxon>
        <taxon>Trypetheliales</taxon>
        <taxon>Trypetheliaceae</taxon>
        <taxon>Viridothelium</taxon>
    </lineage>
</organism>
<dbReference type="GO" id="GO:0016740">
    <property type="term" value="F:transferase activity"/>
    <property type="evidence" value="ECO:0007669"/>
    <property type="project" value="UniProtKB-KW"/>
</dbReference>
<evidence type="ECO:0000256" key="2">
    <source>
        <dbReference type="RuleBase" id="RU003494"/>
    </source>
</evidence>
<dbReference type="SFLD" id="SFLDS00019">
    <property type="entry name" value="Glutathione_Transferase_(cytos"/>
    <property type="match status" value="1"/>
</dbReference>
<dbReference type="Pfam" id="PF02798">
    <property type="entry name" value="GST_N"/>
    <property type="match status" value="1"/>
</dbReference>
<reference evidence="5" key="1">
    <citation type="journal article" date="2020" name="Stud. Mycol.">
        <title>101 Dothideomycetes genomes: a test case for predicting lifestyles and emergence of pathogens.</title>
        <authorList>
            <person name="Haridas S."/>
            <person name="Albert R."/>
            <person name="Binder M."/>
            <person name="Bloem J."/>
            <person name="Labutti K."/>
            <person name="Salamov A."/>
            <person name="Andreopoulos B."/>
            <person name="Baker S."/>
            <person name="Barry K."/>
            <person name="Bills G."/>
            <person name="Bluhm B."/>
            <person name="Cannon C."/>
            <person name="Castanera R."/>
            <person name="Culley D."/>
            <person name="Daum C."/>
            <person name="Ezra D."/>
            <person name="Gonzalez J."/>
            <person name="Henrissat B."/>
            <person name="Kuo A."/>
            <person name="Liang C."/>
            <person name="Lipzen A."/>
            <person name="Lutzoni F."/>
            <person name="Magnuson J."/>
            <person name="Mondo S."/>
            <person name="Nolan M."/>
            <person name="Ohm R."/>
            <person name="Pangilinan J."/>
            <person name="Park H.-J."/>
            <person name="Ramirez L."/>
            <person name="Alfaro M."/>
            <person name="Sun H."/>
            <person name="Tritt A."/>
            <person name="Yoshinaga Y."/>
            <person name="Zwiers L.-H."/>
            <person name="Turgeon B."/>
            <person name="Goodwin S."/>
            <person name="Spatafora J."/>
            <person name="Crous P."/>
            <person name="Grigoriev I."/>
        </authorList>
    </citation>
    <scope>NUCLEOTIDE SEQUENCE</scope>
    <source>
        <strain evidence="5">Tuck. ex Michener</strain>
    </source>
</reference>
<evidence type="ECO:0000259" key="3">
    <source>
        <dbReference type="PROSITE" id="PS50404"/>
    </source>
</evidence>
<dbReference type="Gene3D" id="3.40.30.10">
    <property type="entry name" value="Glutaredoxin"/>
    <property type="match status" value="1"/>
</dbReference>
<dbReference type="InterPro" id="IPR036282">
    <property type="entry name" value="Glutathione-S-Trfase_C_sf"/>
</dbReference>
<dbReference type="InterPro" id="IPR004046">
    <property type="entry name" value="GST_C"/>
</dbReference>
<dbReference type="SUPFAM" id="SSF47616">
    <property type="entry name" value="GST C-terminal domain-like"/>
    <property type="match status" value="1"/>
</dbReference>
<comment type="similarity">
    <text evidence="1 2">Belongs to the GST superfamily.</text>
</comment>
<evidence type="ECO:0000259" key="4">
    <source>
        <dbReference type="PROSITE" id="PS50405"/>
    </source>
</evidence>
<evidence type="ECO:0000313" key="6">
    <source>
        <dbReference type="Proteomes" id="UP000800092"/>
    </source>
</evidence>
<dbReference type="PANTHER" id="PTHR44051:SF3">
    <property type="entry name" value="TRANSCRIPTIONAL REGULATOR URE2"/>
    <property type="match status" value="1"/>
</dbReference>
<evidence type="ECO:0000313" key="5">
    <source>
        <dbReference type="EMBL" id="KAF2232578.1"/>
    </source>
</evidence>
<keyword evidence="5" id="KW-0808">Transferase</keyword>
<proteinExistence type="inferred from homology"/>
<dbReference type="OrthoDB" id="422574at2759"/>
<feature type="domain" description="GST C-terminal" evidence="4">
    <location>
        <begin position="91"/>
        <end position="222"/>
    </location>
</feature>
<accession>A0A6A6H434</accession>
<dbReference type="InterPro" id="IPR004045">
    <property type="entry name" value="Glutathione_S-Trfase_N"/>
</dbReference>
<dbReference type="InterPro" id="IPR010987">
    <property type="entry name" value="Glutathione-S-Trfase_C-like"/>
</dbReference>
<feature type="domain" description="GST N-terminal" evidence="3">
    <location>
        <begin position="4"/>
        <end position="85"/>
    </location>
</feature>
<dbReference type="Pfam" id="PF00043">
    <property type="entry name" value="GST_C"/>
    <property type="match status" value="1"/>
</dbReference>
<dbReference type="SFLD" id="SFLDG01151">
    <property type="entry name" value="Main.2:_Nu-like"/>
    <property type="match status" value="1"/>
</dbReference>
<dbReference type="AlphaFoldDB" id="A0A6A6H434"/>
<dbReference type="PROSITE" id="PS50405">
    <property type="entry name" value="GST_CTER"/>
    <property type="match status" value="1"/>
</dbReference>
<gene>
    <name evidence="5" type="ORF">EV356DRAFT_505103</name>
</gene>
<dbReference type="InterPro" id="IPR036249">
    <property type="entry name" value="Thioredoxin-like_sf"/>
</dbReference>
<dbReference type="PROSITE" id="PS50404">
    <property type="entry name" value="GST_NTER"/>
    <property type="match status" value="1"/>
</dbReference>
<dbReference type="EMBL" id="ML991814">
    <property type="protein sequence ID" value="KAF2232578.1"/>
    <property type="molecule type" value="Genomic_DNA"/>
</dbReference>
<sequence length="222" mass="25333">MSLKPITLYSHASGPNPWRVAIILEELGVPYETKLMDFGDLKKEPFISLNPNGRVPAIEDPNTGYKLFESGAIVEYLLEQYDKNNKLQYTSGEEKYLAKSWAFFQISGQGPYFGQKAWFTHFHHEKLPSAVERYANEIKRVTSVIDAHLAKTGKQYLVGDKITYADLSFVPWQQAVPFLLGEEAEKLEKDYPHYVAWNKRLNERESVKKIAADKAKAMGQGQ</sequence>
<dbReference type="Gene3D" id="1.20.1050.10">
    <property type="match status" value="1"/>
</dbReference>
<dbReference type="Proteomes" id="UP000800092">
    <property type="component" value="Unassembled WGS sequence"/>
</dbReference>
<dbReference type="CDD" id="cd03048">
    <property type="entry name" value="GST_N_Ure2p_like"/>
    <property type="match status" value="1"/>
</dbReference>
<name>A0A6A6H434_VIRVR</name>